<sequence length="92" mass="9957">MADRLKFPINTRSRHARRAYQVHRFAGSGVVIASRIITARDDTDAQRQAAGLAAGDRAELWASNRLVAVFGAFGHPVATSIRLLADRPTTGS</sequence>
<accession>A0A1G9Y2U6</accession>
<reference evidence="2" key="1">
    <citation type="submission" date="2016-10" db="EMBL/GenBank/DDBJ databases">
        <authorList>
            <person name="Varghese N."/>
            <person name="Submissions S."/>
        </authorList>
    </citation>
    <scope>NUCLEOTIDE SEQUENCE [LARGE SCALE GENOMIC DNA]</scope>
    <source>
        <strain evidence="2">BL47</strain>
    </source>
</reference>
<evidence type="ECO:0000313" key="2">
    <source>
        <dbReference type="Proteomes" id="UP000198704"/>
    </source>
</evidence>
<organism evidence="1 2">
    <name type="scientific">Methylobacterium phyllostachyos</name>
    <dbReference type="NCBI Taxonomy" id="582672"/>
    <lineage>
        <taxon>Bacteria</taxon>
        <taxon>Pseudomonadati</taxon>
        <taxon>Pseudomonadota</taxon>
        <taxon>Alphaproteobacteria</taxon>
        <taxon>Hyphomicrobiales</taxon>
        <taxon>Methylobacteriaceae</taxon>
        <taxon>Methylobacterium</taxon>
    </lineage>
</organism>
<evidence type="ECO:0000313" key="1">
    <source>
        <dbReference type="EMBL" id="SDN02765.1"/>
    </source>
</evidence>
<dbReference type="RefSeq" id="WP_091715332.1">
    <property type="nucleotide sequence ID" value="NZ_FNHS01000005.1"/>
</dbReference>
<keyword evidence="2" id="KW-1185">Reference proteome</keyword>
<gene>
    <name evidence="1" type="ORF">SAMN05216360_105124</name>
</gene>
<dbReference type="OrthoDB" id="7998242at2"/>
<dbReference type="EMBL" id="FNHS01000005">
    <property type="protein sequence ID" value="SDN02765.1"/>
    <property type="molecule type" value="Genomic_DNA"/>
</dbReference>
<proteinExistence type="predicted"/>
<name>A0A1G9Y2U6_9HYPH</name>
<protein>
    <submittedName>
        <fullName evidence="1">Uncharacterized protein</fullName>
    </submittedName>
</protein>
<dbReference type="STRING" id="582672.SAMN05216360_105124"/>
<dbReference type="AlphaFoldDB" id="A0A1G9Y2U6"/>
<dbReference type="Proteomes" id="UP000198704">
    <property type="component" value="Unassembled WGS sequence"/>
</dbReference>